<dbReference type="EC" id="2.3.1.47" evidence="5"/>
<evidence type="ECO:0000313" key="15">
    <source>
        <dbReference type="Proteomes" id="UP000030011"/>
    </source>
</evidence>
<dbReference type="Gene3D" id="3.40.640.10">
    <property type="entry name" value="Type I PLP-dependent aspartate aminotransferase-like (Major domain)"/>
    <property type="match status" value="1"/>
</dbReference>
<keyword evidence="8 12" id="KW-0663">Pyridoxal phosphate</keyword>
<comment type="caution">
    <text evidence="14">The sequence shown here is derived from an EMBL/GenBank/DDBJ whole genome shotgun (WGS) entry which is preliminary data.</text>
</comment>
<dbReference type="InterPro" id="IPR015424">
    <property type="entry name" value="PyrdxlP-dep_Trfase"/>
</dbReference>
<evidence type="ECO:0000256" key="5">
    <source>
        <dbReference type="ARBA" id="ARBA00013187"/>
    </source>
</evidence>
<dbReference type="GO" id="GO:0008710">
    <property type="term" value="F:8-amino-7-oxononanoate synthase activity"/>
    <property type="evidence" value="ECO:0007669"/>
    <property type="project" value="UniProtKB-EC"/>
</dbReference>
<evidence type="ECO:0000256" key="10">
    <source>
        <dbReference type="ARBA" id="ARBA00033381"/>
    </source>
</evidence>
<evidence type="ECO:0000256" key="1">
    <source>
        <dbReference type="ARBA" id="ARBA00001933"/>
    </source>
</evidence>
<reference evidence="14 15" key="1">
    <citation type="submission" date="2013-08" db="EMBL/GenBank/DDBJ databases">
        <title>The genome sequence of Knoellia subterranea.</title>
        <authorList>
            <person name="Zhu W."/>
            <person name="Wang G."/>
        </authorList>
    </citation>
    <scope>NUCLEOTIDE SEQUENCE [LARGE SCALE GENOMIC DNA]</scope>
    <source>
        <strain evidence="14 15">KCTC 19937</strain>
    </source>
</reference>
<evidence type="ECO:0000256" key="6">
    <source>
        <dbReference type="ARBA" id="ARBA00022679"/>
    </source>
</evidence>
<dbReference type="InterPro" id="IPR015422">
    <property type="entry name" value="PyrdxlP-dep_Trfase_small"/>
</dbReference>
<dbReference type="InterPro" id="IPR015421">
    <property type="entry name" value="PyrdxlP-dep_Trfase_major"/>
</dbReference>
<dbReference type="STRING" id="1385521.N803_14290"/>
<dbReference type="AlphaFoldDB" id="A0A0A0JJH1"/>
<evidence type="ECO:0000256" key="9">
    <source>
        <dbReference type="ARBA" id="ARBA00032610"/>
    </source>
</evidence>
<dbReference type="Gene3D" id="3.90.1150.10">
    <property type="entry name" value="Aspartate Aminotransferase, domain 1"/>
    <property type="match status" value="1"/>
</dbReference>
<dbReference type="PROSITE" id="PS00599">
    <property type="entry name" value="AA_TRANSFER_CLASS_2"/>
    <property type="match status" value="1"/>
</dbReference>
<organism evidence="14 15">
    <name type="scientific">Knoellia subterranea KCTC 19937</name>
    <dbReference type="NCBI Taxonomy" id="1385521"/>
    <lineage>
        <taxon>Bacteria</taxon>
        <taxon>Bacillati</taxon>
        <taxon>Actinomycetota</taxon>
        <taxon>Actinomycetes</taxon>
        <taxon>Micrococcales</taxon>
        <taxon>Intrasporangiaceae</taxon>
        <taxon>Knoellia</taxon>
    </lineage>
</organism>
<dbReference type="InterPro" id="IPR004839">
    <property type="entry name" value="Aminotransferase_I/II_large"/>
</dbReference>
<evidence type="ECO:0000256" key="4">
    <source>
        <dbReference type="ARBA" id="ARBA00011738"/>
    </source>
</evidence>
<name>A0A0A0JJH1_9MICO</name>
<dbReference type="SUPFAM" id="SSF53383">
    <property type="entry name" value="PLP-dependent transferases"/>
    <property type="match status" value="1"/>
</dbReference>
<accession>A0A0A0JJH1</accession>
<evidence type="ECO:0000256" key="7">
    <source>
        <dbReference type="ARBA" id="ARBA00022756"/>
    </source>
</evidence>
<evidence type="ECO:0000256" key="11">
    <source>
        <dbReference type="ARBA" id="ARBA00047715"/>
    </source>
</evidence>
<dbReference type="RefSeq" id="WP_084764380.1">
    <property type="nucleotide sequence ID" value="NZ_AVPK01000005.1"/>
</dbReference>
<keyword evidence="15" id="KW-1185">Reference proteome</keyword>
<dbReference type="PANTHER" id="PTHR13693:SF100">
    <property type="entry name" value="8-AMINO-7-OXONONANOATE SYNTHASE"/>
    <property type="match status" value="1"/>
</dbReference>
<dbReference type="Pfam" id="PF00155">
    <property type="entry name" value="Aminotran_1_2"/>
    <property type="match status" value="1"/>
</dbReference>
<evidence type="ECO:0000313" key="14">
    <source>
        <dbReference type="EMBL" id="KGN37525.1"/>
    </source>
</evidence>
<keyword evidence="7" id="KW-0093">Biotin biosynthesis</keyword>
<comment type="pathway">
    <text evidence="2">Cofactor biosynthesis; biotin biosynthesis.</text>
</comment>
<evidence type="ECO:0000256" key="12">
    <source>
        <dbReference type="RuleBase" id="RU003693"/>
    </source>
</evidence>
<comment type="catalytic activity">
    <reaction evidence="11">
        <text>6-carboxyhexanoyl-[ACP] + L-alanine + H(+) = (8S)-8-amino-7-oxononanoate + holo-[ACP] + CO2</text>
        <dbReference type="Rhea" id="RHEA:42288"/>
        <dbReference type="Rhea" id="RHEA-COMP:9685"/>
        <dbReference type="Rhea" id="RHEA-COMP:9955"/>
        <dbReference type="ChEBI" id="CHEBI:15378"/>
        <dbReference type="ChEBI" id="CHEBI:16526"/>
        <dbReference type="ChEBI" id="CHEBI:57972"/>
        <dbReference type="ChEBI" id="CHEBI:64479"/>
        <dbReference type="ChEBI" id="CHEBI:78846"/>
        <dbReference type="ChEBI" id="CHEBI:149468"/>
        <dbReference type="EC" id="2.3.1.47"/>
    </reaction>
</comment>
<keyword evidence="6" id="KW-0808">Transferase</keyword>
<dbReference type="PANTHER" id="PTHR13693">
    <property type="entry name" value="CLASS II AMINOTRANSFERASE/8-AMINO-7-OXONONANOATE SYNTHASE"/>
    <property type="match status" value="1"/>
</dbReference>
<dbReference type="InterPro" id="IPR001917">
    <property type="entry name" value="Aminotrans_II_pyridoxalP_BS"/>
</dbReference>
<evidence type="ECO:0000256" key="2">
    <source>
        <dbReference type="ARBA" id="ARBA00004746"/>
    </source>
</evidence>
<comment type="similarity">
    <text evidence="3">Belongs to the class-II pyridoxal-phosphate-dependent aminotransferase family. BioF subfamily.</text>
</comment>
<dbReference type="Proteomes" id="UP000030011">
    <property type="component" value="Unassembled WGS sequence"/>
</dbReference>
<dbReference type="OrthoDB" id="9807157at2"/>
<feature type="domain" description="Aminotransferase class I/classII large" evidence="13">
    <location>
        <begin position="44"/>
        <end position="371"/>
    </location>
</feature>
<proteinExistence type="inferred from homology"/>
<dbReference type="InterPro" id="IPR050087">
    <property type="entry name" value="AON_synthase_class-II"/>
</dbReference>
<dbReference type="EMBL" id="AVPK01000005">
    <property type="protein sequence ID" value="KGN37525.1"/>
    <property type="molecule type" value="Genomic_DNA"/>
</dbReference>
<evidence type="ECO:0000256" key="3">
    <source>
        <dbReference type="ARBA" id="ARBA00010008"/>
    </source>
</evidence>
<dbReference type="GO" id="GO:0009102">
    <property type="term" value="P:biotin biosynthetic process"/>
    <property type="evidence" value="ECO:0007669"/>
    <property type="project" value="UniProtKB-KW"/>
</dbReference>
<gene>
    <name evidence="14" type="ORF">N803_14290</name>
</gene>
<evidence type="ECO:0000259" key="13">
    <source>
        <dbReference type="Pfam" id="PF00155"/>
    </source>
</evidence>
<dbReference type="eggNOG" id="COG0156">
    <property type="taxonomic scope" value="Bacteria"/>
</dbReference>
<sequence>MPGPTAPVPVAPATTSTLPGWLADAARIRERRGTTRHTRVVETGVVDFAGNDYLDLSRHPDVIAAAVAATERHGAGARASRVVTGTLDVHANLEAALRQLTGQESALAFSSGYTANLGVLSALSGPDTLIVLDAHMHASAIDGARASRSPVTTYPHRDLEALNSVLAQRTQRRAVVAVESVYSVLGDATDLVATAEVCRRHGAVLVVDEAHGIGVLGGGRGAVHAAGLHDDPDVIVTATLSKALGAMGGAVLGTAALRDHLLNSARSFLFDTGLAPAPAAAATAACAVVQAEPERVARLHDVAARLAAELGVEQSAGAVQSVPMPSAEIAYDISQRLRHSGVHVGCFRPPSVPDGVSRLRFTAHSDATESEVALAGRLLREALHETAAYAVRPATAGTVA</sequence>
<comment type="subunit">
    <text evidence="4">Homodimer.</text>
</comment>
<comment type="cofactor">
    <cofactor evidence="1 12">
        <name>pyridoxal 5'-phosphate</name>
        <dbReference type="ChEBI" id="CHEBI:597326"/>
    </cofactor>
</comment>
<dbReference type="GO" id="GO:0030170">
    <property type="term" value="F:pyridoxal phosphate binding"/>
    <property type="evidence" value="ECO:0007669"/>
    <property type="project" value="InterPro"/>
</dbReference>
<protein>
    <recommendedName>
        <fullName evidence="5">8-amino-7-oxononanoate synthase</fullName>
        <ecNumber evidence="5">2.3.1.47</ecNumber>
    </recommendedName>
    <alternativeName>
        <fullName evidence="9">7-keto-8-amino-pelargonic acid synthase</fullName>
    </alternativeName>
    <alternativeName>
        <fullName evidence="10">8-amino-7-ketopelargonate synthase</fullName>
    </alternativeName>
</protein>
<evidence type="ECO:0000256" key="8">
    <source>
        <dbReference type="ARBA" id="ARBA00022898"/>
    </source>
</evidence>